<dbReference type="InterPro" id="IPR055245">
    <property type="entry name" value="HTH_proteobacteria"/>
</dbReference>
<dbReference type="Proteomes" id="UP000504756">
    <property type="component" value="Unassembled WGS sequence"/>
</dbReference>
<dbReference type="RefSeq" id="WP_165706184.1">
    <property type="nucleotide sequence ID" value="NZ_BLXU01000012.1"/>
</dbReference>
<evidence type="ECO:0000313" key="3">
    <source>
        <dbReference type="EMBL" id="WEA14854.1"/>
    </source>
</evidence>
<reference evidence="3" key="2">
    <citation type="submission" date="2023-02" db="EMBL/GenBank/DDBJ databases">
        <title>Comparative genomics and fermentation flavor characterization of five lactic acid bacteria reveal flavor biosynthesis metabolic pathways in fermented muskmelon puree.</title>
        <authorList>
            <person name="Yuan L."/>
            <person name="Li M."/>
            <person name="Xu X."/>
            <person name="Lao F."/>
            <person name="Wu J."/>
        </authorList>
    </citation>
    <scope>NUCLEOTIDE SEQUENCE</scope>
    <source>
        <strain evidence="3">Pa-2</strain>
    </source>
</reference>
<dbReference type="Proteomes" id="UP001217324">
    <property type="component" value="Chromosome"/>
</dbReference>
<dbReference type="EMBL" id="CP118627">
    <property type="protein sequence ID" value="WEA14854.1"/>
    <property type="molecule type" value="Genomic_DNA"/>
</dbReference>
<gene>
    <name evidence="2" type="ORF">ikelab_17940</name>
    <name evidence="3" type="ORF">PWF74_04925</name>
</gene>
<proteinExistence type="predicted"/>
<dbReference type="Pfam" id="PF14090">
    <property type="entry name" value="HTH_39"/>
    <property type="match status" value="1"/>
</dbReference>
<evidence type="ECO:0000313" key="4">
    <source>
        <dbReference type="Proteomes" id="UP000504756"/>
    </source>
</evidence>
<dbReference type="EMBL" id="BLXU01000012">
    <property type="protein sequence ID" value="GFO52519.1"/>
    <property type="molecule type" value="Genomic_DNA"/>
</dbReference>
<sequence>MNKKLRHQDRVLNYIKEFGSITSAECFTELGIIDLPKKICLLQDEGYVFKKEPITKKNRYGDSTTYKRYSLEIEAE</sequence>
<accession>A0A6L2ZWQ3</accession>
<organism evidence="2 4">
    <name type="scientific">Lactococcus garvieae</name>
    <dbReference type="NCBI Taxonomy" id="1363"/>
    <lineage>
        <taxon>Bacteria</taxon>
        <taxon>Bacillati</taxon>
        <taxon>Bacillota</taxon>
        <taxon>Bacilli</taxon>
        <taxon>Lactobacillales</taxon>
        <taxon>Streptococcaceae</taxon>
        <taxon>Lactococcus</taxon>
    </lineage>
</organism>
<name>A0A6L2ZWQ3_9LACT</name>
<evidence type="ECO:0000259" key="1">
    <source>
        <dbReference type="Pfam" id="PF14090"/>
    </source>
</evidence>
<feature type="domain" description="Winged helix-turn-helix" evidence="1">
    <location>
        <begin position="8"/>
        <end position="71"/>
    </location>
</feature>
<reference evidence="2 4" key="1">
    <citation type="submission" date="2020-06" db="EMBL/GenBank/DDBJ databases">
        <title>Draft genome sequence of Lactic acid bacteria from Okinawan-style tofu.</title>
        <authorList>
            <person name="Takara I."/>
            <person name="Ikematsu S."/>
        </authorList>
    </citation>
    <scope>NUCLEOTIDE SEQUENCE [LARGE SCALE GENOMIC DNA]</scope>
    <source>
        <strain evidence="4">lg38</strain>
        <strain evidence="2">Lg38</strain>
    </source>
</reference>
<evidence type="ECO:0000313" key="2">
    <source>
        <dbReference type="EMBL" id="GFO52519.1"/>
    </source>
</evidence>
<protein>
    <submittedName>
        <fullName evidence="3">Helix-turn-helix domain-containing protein</fullName>
    </submittedName>
</protein>
<dbReference type="AlphaFoldDB" id="A0A6L2ZWQ3"/>